<proteinExistence type="predicted"/>
<dbReference type="InterPro" id="IPR045122">
    <property type="entry name" value="Csc1-like"/>
</dbReference>
<dbReference type="PANTHER" id="PTHR13018:SF5">
    <property type="entry name" value="RE44586P"/>
    <property type="match status" value="1"/>
</dbReference>
<dbReference type="Proteomes" id="UP001189429">
    <property type="component" value="Unassembled WGS sequence"/>
</dbReference>
<accession>A0ABN9RKC2</accession>
<evidence type="ECO:0000256" key="1">
    <source>
        <dbReference type="SAM" id="MobiDB-lite"/>
    </source>
</evidence>
<organism evidence="4 5">
    <name type="scientific">Prorocentrum cordatum</name>
    <dbReference type="NCBI Taxonomy" id="2364126"/>
    <lineage>
        <taxon>Eukaryota</taxon>
        <taxon>Sar</taxon>
        <taxon>Alveolata</taxon>
        <taxon>Dinophyceae</taxon>
        <taxon>Prorocentrales</taxon>
        <taxon>Prorocentraceae</taxon>
        <taxon>Prorocentrum</taxon>
    </lineage>
</organism>
<feature type="transmembrane region" description="Helical" evidence="2">
    <location>
        <begin position="32"/>
        <end position="53"/>
    </location>
</feature>
<keyword evidence="2" id="KW-1133">Transmembrane helix</keyword>
<keyword evidence="2" id="KW-0812">Transmembrane</keyword>
<reference evidence="4" key="1">
    <citation type="submission" date="2023-10" db="EMBL/GenBank/DDBJ databases">
        <authorList>
            <person name="Chen Y."/>
            <person name="Shah S."/>
            <person name="Dougan E. K."/>
            <person name="Thang M."/>
            <person name="Chan C."/>
        </authorList>
    </citation>
    <scope>NUCLEOTIDE SEQUENCE [LARGE SCALE GENOMIC DNA]</scope>
</reference>
<feature type="transmembrane region" description="Helical" evidence="2">
    <location>
        <begin position="808"/>
        <end position="830"/>
    </location>
</feature>
<dbReference type="EMBL" id="CAUYUJ010006758">
    <property type="protein sequence ID" value="CAK0818566.1"/>
    <property type="molecule type" value="Genomic_DNA"/>
</dbReference>
<feature type="transmembrane region" description="Helical" evidence="2">
    <location>
        <begin position="436"/>
        <end position="456"/>
    </location>
</feature>
<feature type="transmembrane region" description="Helical" evidence="2">
    <location>
        <begin position="868"/>
        <end position="891"/>
    </location>
</feature>
<feature type="transmembrane region" description="Helical" evidence="2">
    <location>
        <begin position="753"/>
        <end position="778"/>
    </location>
</feature>
<feature type="domain" description="CSC1/OSCA1-like 7TM region" evidence="3">
    <location>
        <begin position="705"/>
        <end position="814"/>
    </location>
</feature>
<gene>
    <name evidence="4" type="ORF">PCOR1329_LOCUS20791</name>
</gene>
<comment type="caution">
    <text evidence="4">The sequence shown here is derived from an EMBL/GenBank/DDBJ whole genome shotgun (WGS) entry which is preliminary data.</text>
</comment>
<protein>
    <recommendedName>
        <fullName evidence="3">CSC1/OSCA1-like 7TM region domain-containing protein</fullName>
    </recommendedName>
</protein>
<evidence type="ECO:0000313" key="4">
    <source>
        <dbReference type="EMBL" id="CAK0818566.1"/>
    </source>
</evidence>
<feature type="transmembrane region" description="Helical" evidence="2">
    <location>
        <begin position="143"/>
        <end position="164"/>
    </location>
</feature>
<evidence type="ECO:0000259" key="3">
    <source>
        <dbReference type="Pfam" id="PF02714"/>
    </source>
</evidence>
<evidence type="ECO:0000256" key="2">
    <source>
        <dbReference type="SAM" id="Phobius"/>
    </source>
</evidence>
<keyword evidence="5" id="KW-1185">Reference proteome</keyword>
<evidence type="ECO:0000313" key="5">
    <source>
        <dbReference type="Proteomes" id="UP001189429"/>
    </source>
</evidence>
<sequence>MASTLDQSLALLALENGCTEISLDESSAFAGVWVFSIMTAIMLFLVTSFPYCMCTQETRKDARGDAESAADPQATKQTGAIDAIAEAKLDPTPNLKAARLHMWRSSATDAEMGELKWRSVWSTPIHELTKCGGGIGTELYFRLLRSLGFCFCFMAAITAPLVAFNTQGNFAPDSGNDLVKTTVGNIGTVFVNSTLVPSQRYVIVKCQAIAVSALTQYFGALDVVATGLFLAFMCYVRFWQIPTCESEDNEKNTTPQDFTVRVDYLPRKLSEGHADYEKTLETFIQERVQDARKKRDGSAPVKVHEVTLVRDYDQKFSAVLKYSKLKEQREIAEFKKDAKTVEKLTPKIGKLQEKLSAELKVEDLAVIRAYVILDTEQDVEDLLNSYRMWNFALLRCCQGRRKFKGKGIKIQRAAEPTDILWQNQDLEWYWRLLRKCLSFLFVFILIAISLSVIYGLGQLARQESNTIIPALGFENCDAHSGDLSDDPVCNAVDALQWTLDEAKAMGGSDLECWCASQGVASILQDSSLQDACSAWIEDTGRASGIIGMSSLSVVVINVLVEMVLIAMAAFESPLSMSSLRLSMMVKVAAAQTLNTSLIVTMLDWNAPKWIQDLSLIIPVGGQLLFRGKFGDTVRGWYSVVGASILLNMVSSLPPGRSPPSILSTICRARSAPPLLPPLKLGRDRSCSLASRFFSREVGGLNAWVPNIAKIGKMVLAALRRKFCGRRATHQLELLELYTPREFEISTNFAKMLVTVYCCMIYSSGMPVLYLIGAMYMFVTYWTDKVVLLWGCKRPPSYNTKMAKTTASLMLYACFLHCLAAVIMLGQPCVFPSEPVGGSMAGVIEDQASGEEQSTVEIAFQQIGKESTWLHFVMMAVLGSLWLLWLVTWLFASSLGPIVKCIHKCLCRGRKVGPDQVAITWESVRDSIEKRMPPASYKMRRNPDFARFATAFDGTDEGASAGASAEECEVGSGRTVS</sequence>
<dbReference type="Pfam" id="PF02714">
    <property type="entry name" value="RSN1_7TM"/>
    <property type="match status" value="1"/>
</dbReference>
<dbReference type="PANTHER" id="PTHR13018">
    <property type="entry name" value="PROBABLE MEMBRANE PROTEIN DUF221-RELATED"/>
    <property type="match status" value="1"/>
</dbReference>
<dbReference type="InterPro" id="IPR003864">
    <property type="entry name" value="CSC1/OSCA1-like_7TM"/>
</dbReference>
<feature type="region of interest" description="Disordered" evidence="1">
    <location>
        <begin position="955"/>
        <end position="976"/>
    </location>
</feature>
<feature type="compositionally biased region" description="Low complexity" evidence="1">
    <location>
        <begin position="956"/>
        <end position="976"/>
    </location>
</feature>
<name>A0ABN9RKC2_9DINO</name>
<feature type="transmembrane region" description="Helical" evidence="2">
    <location>
        <begin position="217"/>
        <end position="236"/>
    </location>
</feature>
<keyword evidence="2" id="KW-0472">Membrane</keyword>